<dbReference type="Proteomes" id="UP001575181">
    <property type="component" value="Unassembled WGS sequence"/>
</dbReference>
<sequence length="208" mass="23935">MAKYTGPKCRICRREGEKLYLKGEKCYTDKCAIEKRPYPPGEAGQSRRRQSEFGLQLREKQKVRRTYGLMEDQFRRVYKEAARRKGNTGELLLQLLERRLDNIVYRMGFANSRTEARQVVVHNQIMVNGERVNVPSYEVKAGDEISVAEGARTQGRVQGAVQRTEDLGRPEWFQVDSGNLKGVVKSIPERSELSQAVNEHLIVELYSK</sequence>
<dbReference type="PROSITE" id="PS00632">
    <property type="entry name" value="RIBOSOMAL_S4"/>
    <property type="match status" value="1"/>
</dbReference>
<dbReference type="InterPro" id="IPR022801">
    <property type="entry name" value="Ribosomal_uS4"/>
</dbReference>
<dbReference type="InterPro" id="IPR018079">
    <property type="entry name" value="Ribosomal_uS4_CS"/>
</dbReference>
<comment type="caution">
    <text evidence="11">The sequence shown here is derived from an EMBL/GenBank/DDBJ whole genome shotgun (WGS) entry which is preliminary data.</text>
</comment>
<evidence type="ECO:0000256" key="1">
    <source>
        <dbReference type="ARBA" id="ARBA00007465"/>
    </source>
</evidence>
<dbReference type="Pfam" id="PF00163">
    <property type="entry name" value="Ribosomal_S4"/>
    <property type="match status" value="1"/>
</dbReference>
<dbReference type="NCBIfam" id="TIGR01017">
    <property type="entry name" value="rpsD_bact"/>
    <property type="match status" value="1"/>
</dbReference>
<dbReference type="GO" id="GO:0005840">
    <property type="term" value="C:ribosome"/>
    <property type="evidence" value="ECO:0007669"/>
    <property type="project" value="UniProtKB-KW"/>
</dbReference>
<evidence type="ECO:0000256" key="5">
    <source>
        <dbReference type="ARBA" id="ARBA00023274"/>
    </source>
</evidence>
<keyword evidence="5 7" id="KW-0687">Ribonucleoprotein</keyword>
<evidence type="ECO:0000313" key="11">
    <source>
        <dbReference type="EMBL" id="MFA9459666.1"/>
    </source>
</evidence>
<dbReference type="SMART" id="SM01390">
    <property type="entry name" value="Ribosomal_S4"/>
    <property type="match status" value="1"/>
</dbReference>
<dbReference type="InterPro" id="IPR005709">
    <property type="entry name" value="Ribosomal_uS4_bac-type"/>
</dbReference>
<gene>
    <name evidence="7 11" type="primary">rpsD</name>
    <name evidence="11" type="ORF">ACERLL_02355</name>
</gene>
<evidence type="ECO:0000259" key="9">
    <source>
        <dbReference type="SMART" id="SM00363"/>
    </source>
</evidence>
<keyword evidence="3 7" id="KW-0694">RNA-binding</keyword>
<dbReference type="RefSeq" id="WP_373654455.1">
    <property type="nucleotide sequence ID" value="NZ_JBGUAW010000002.1"/>
</dbReference>
<evidence type="ECO:0000259" key="10">
    <source>
        <dbReference type="SMART" id="SM01390"/>
    </source>
</evidence>
<comment type="function">
    <text evidence="7">One of the primary rRNA binding proteins, it binds directly to 16S rRNA where it nucleates assembly of the body of the 30S subunit.</text>
</comment>
<dbReference type="InterPro" id="IPR001912">
    <property type="entry name" value="Ribosomal_uS4_N"/>
</dbReference>
<dbReference type="HAMAP" id="MF_01306_B">
    <property type="entry name" value="Ribosomal_uS4_B"/>
    <property type="match status" value="1"/>
</dbReference>
<dbReference type="EMBL" id="JBGUAW010000002">
    <property type="protein sequence ID" value="MFA9459666.1"/>
    <property type="molecule type" value="Genomic_DNA"/>
</dbReference>
<comment type="subunit">
    <text evidence="7">Part of the 30S ribosomal subunit. Contacts protein S5. The interaction surface between S4 and S5 is involved in control of translational fidelity.</text>
</comment>
<reference evidence="11 12" key="1">
    <citation type="submission" date="2024-08" db="EMBL/GenBank/DDBJ databases">
        <title>Whole-genome sequencing of halo(alkali)philic microorganisms from hypersaline lakes.</title>
        <authorList>
            <person name="Sorokin D.Y."/>
            <person name="Merkel A.Y."/>
            <person name="Messina E."/>
            <person name="Yakimov M."/>
        </authorList>
    </citation>
    <scope>NUCLEOTIDE SEQUENCE [LARGE SCALE GENOMIC DNA]</scope>
    <source>
        <strain evidence="11 12">Cl-TMA</strain>
    </source>
</reference>
<accession>A0ABV4TU68</accession>
<feature type="domain" description="Small ribosomal subunit protein uS4 N-terminal" evidence="10">
    <location>
        <begin position="3"/>
        <end position="97"/>
    </location>
</feature>
<dbReference type="SMART" id="SM00363">
    <property type="entry name" value="S4"/>
    <property type="match status" value="1"/>
</dbReference>
<dbReference type="InterPro" id="IPR002942">
    <property type="entry name" value="S4_RNA-bd"/>
</dbReference>
<keyword evidence="2 7" id="KW-0699">rRNA-binding</keyword>
<evidence type="ECO:0000256" key="2">
    <source>
        <dbReference type="ARBA" id="ARBA00022730"/>
    </source>
</evidence>
<dbReference type="Gene3D" id="3.10.290.10">
    <property type="entry name" value="RNA-binding S4 domain"/>
    <property type="match status" value="1"/>
</dbReference>
<dbReference type="Gene3D" id="1.10.1050.10">
    <property type="entry name" value="Ribosomal Protein S4 Delta 41, Chain A, domain 1"/>
    <property type="match status" value="1"/>
</dbReference>
<dbReference type="InterPro" id="IPR036986">
    <property type="entry name" value="S4_RNA-bd_sf"/>
</dbReference>
<feature type="domain" description="RNA-binding S4" evidence="9">
    <location>
        <begin position="98"/>
        <end position="156"/>
    </location>
</feature>
<evidence type="ECO:0000256" key="6">
    <source>
        <dbReference type="ARBA" id="ARBA00035254"/>
    </source>
</evidence>
<evidence type="ECO:0000256" key="8">
    <source>
        <dbReference type="RuleBase" id="RU003699"/>
    </source>
</evidence>
<dbReference type="CDD" id="cd00165">
    <property type="entry name" value="S4"/>
    <property type="match status" value="1"/>
</dbReference>
<evidence type="ECO:0000256" key="3">
    <source>
        <dbReference type="ARBA" id="ARBA00022884"/>
    </source>
</evidence>
<dbReference type="Pfam" id="PF01479">
    <property type="entry name" value="S4"/>
    <property type="match status" value="1"/>
</dbReference>
<organism evidence="11 12">
    <name type="scientific">Thiohalorhabdus methylotrophus</name>
    <dbReference type="NCBI Taxonomy" id="3242694"/>
    <lineage>
        <taxon>Bacteria</taxon>
        <taxon>Pseudomonadati</taxon>
        <taxon>Pseudomonadota</taxon>
        <taxon>Gammaproteobacteria</taxon>
        <taxon>Thiohalorhabdales</taxon>
        <taxon>Thiohalorhabdaceae</taxon>
        <taxon>Thiohalorhabdus</taxon>
    </lineage>
</organism>
<proteinExistence type="inferred from homology"/>
<evidence type="ECO:0000256" key="7">
    <source>
        <dbReference type="HAMAP-Rule" id="MF_01306"/>
    </source>
</evidence>
<dbReference type="SUPFAM" id="SSF55174">
    <property type="entry name" value="Alpha-L RNA-binding motif"/>
    <property type="match status" value="1"/>
</dbReference>
<dbReference type="NCBIfam" id="NF003717">
    <property type="entry name" value="PRK05327.1"/>
    <property type="match status" value="1"/>
</dbReference>
<protein>
    <recommendedName>
        <fullName evidence="6 7">Small ribosomal subunit protein uS4</fullName>
    </recommendedName>
</protein>
<keyword evidence="4 7" id="KW-0689">Ribosomal protein</keyword>
<dbReference type="PANTHER" id="PTHR11831:SF4">
    <property type="entry name" value="SMALL RIBOSOMAL SUBUNIT PROTEIN US4M"/>
    <property type="match status" value="1"/>
</dbReference>
<keyword evidence="12" id="KW-1185">Reference proteome</keyword>
<dbReference type="PROSITE" id="PS50889">
    <property type="entry name" value="S4"/>
    <property type="match status" value="1"/>
</dbReference>
<evidence type="ECO:0000313" key="12">
    <source>
        <dbReference type="Proteomes" id="UP001575181"/>
    </source>
</evidence>
<comment type="function">
    <text evidence="7">With S5 and S12 plays an important role in translational accuracy.</text>
</comment>
<dbReference type="PANTHER" id="PTHR11831">
    <property type="entry name" value="30S 40S RIBOSOMAL PROTEIN"/>
    <property type="match status" value="1"/>
</dbReference>
<evidence type="ECO:0000256" key="4">
    <source>
        <dbReference type="ARBA" id="ARBA00022980"/>
    </source>
</evidence>
<comment type="similarity">
    <text evidence="1 7 8">Belongs to the universal ribosomal protein uS4 family.</text>
</comment>
<name>A0ABV4TU68_9GAMM</name>